<dbReference type="GO" id="GO:0016020">
    <property type="term" value="C:membrane"/>
    <property type="evidence" value="ECO:0007669"/>
    <property type="project" value="InterPro"/>
</dbReference>
<dbReference type="GO" id="GO:0004888">
    <property type="term" value="F:transmembrane signaling receptor activity"/>
    <property type="evidence" value="ECO:0007669"/>
    <property type="project" value="InterPro"/>
</dbReference>
<proteinExistence type="inferred from homology"/>
<protein>
    <submittedName>
        <fullName evidence="6">PAS domain S-box protein</fullName>
    </submittedName>
</protein>
<dbReference type="CDD" id="cd00130">
    <property type="entry name" value="PAS"/>
    <property type="match status" value="3"/>
</dbReference>
<dbReference type="InterPro" id="IPR000014">
    <property type="entry name" value="PAS"/>
</dbReference>
<dbReference type="InterPro" id="IPR004090">
    <property type="entry name" value="Chemotax_Me-accpt_rcpt"/>
</dbReference>
<dbReference type="SMART" id="SM00086">
    <property type="entry name" value="PAC"/>
    <property type="match status" value="3"/>
</dbReference>
<dbReference type="SUPFAM" id="SSF55785">
    <property type="entry name" value="PYP-like sensor domain (PAS domain)"/>
    <property type="match status" value="3"/>
</dbReference>
<dbReference type="Proteomes" id="UP000317078">
    <property type="component" value="Unassembled WGS sequence"/>
</dbReference>
<evidence type="ECO:0000313" key="7">
    <source>
        <dbReference type="Proteomes" id="UP000317078"/>
    </source>
</evidence>
<feature type="domain" description="Methyl-accepting transducer" evidence="3">
    <location>
        <begin position="384"/>
        <end position="576"/>
    </location>
</feature>
<accession>A0A502FDA5</accession>
<dbReference type="InterPro" id="IPR050903">
    <property type="entry name" value="Bact_Chemotaxis_MeTrfase"/>
</dbReference>
<dbReference type="PANTHER" id="PTHR24422">
    <property type="entry name" value="CHEMOTAXIS PROTEIN METHYLTRANSFERASE"/>
    <property type="match status" value="1"/>
</dbReference>
<comment type="caution">
    <text evidence="6">The sequence shown here is derived from an EMBL/GenBank/DDBJ whole genome shotgun (WGS) entry which is preliminary data.</text>
</comment>
<organism evidence="6 7">
    <name type="scientific">Muricoccus nepalensis</name>
    <dbReference type="NCBI Taxonomy" id="1854500"/>
    <lineage>
        <taxon>Bacteria</taxon>
        <taxon>Pseudomonadati</taxon>
        <taxon>Pseudomonadota</taxon>
        <taxon>Alphaproteobacteria</taxon>
        <taxon>Acetobacterales</taxon>
        <taxon>Roseomonadaceae</taxon>
        <taxon>Muricoccus</taxon>
    </lineage>
</organism>
<dbReference type="InterPro" id="IPR004089">
    <property type="entry name" value="MCPsignal_dom"/>
</dbReference>
<comment type="similarity">
    <text evidence="1">Belongs to the methyl-accepting chemotaxis (MCP) protein family.</text>
</comment>
<sequence length="576" mass="62305">MSPLASLLPRSEAARTLDAFARSHAIAKFSVDGTIQSANRIFLELLGYEGLDIRGQHHRMFVHPAEATSEAYLQFWAALNRGEPQTREFRRRTKAGQDIWIQASYDPVLSRTGKVAAVVKIATDITAEKLRLADIEAQATAISATQAIIEFALDGTVLTANSLLLRTMGYTLDEIRGQHHRIFLDPADASASSYKAFWADLREGKAASGEFRRFGKEGREVWIRATYTPIHDPAGQVVKVVKYATDVTADRLRQADYEGQITAINASQLVIHFTLDGTILEANRVFLNAMGYSLDEVRGKHHRIFVDPEEAETPAYRQFWQRLAEGESLAAEYRRLGKGGREVWIRATYTCIHDMAGRPFKVVKYAADVTGQMTARRVATLAAEETLGKVEAVAAAAEEMSVSVAGISGNVARSRGMIDQIRNRAAVADEATTNLREAAQSMGAVVQFIQRIANQVSLLSLNATIESARAGEAGRGFAVVAGEVKSLASQTAEATSKISAEIGAMQQVSRQVVEALAAINASVGSIGEMVTNVADAVEQQSAVTRDISVNMQHAAQGVAGVTQSLSDITGLNTLAA</sequence>
<dbReference type="Gene3D" id="3.30.450.20">
    <property type="entry name" value="PAS domain"/>
    <property type="match status" value="3"/>
</dbReference>
<dbReference type="InterPro" id="IPR000700">
    <property type="entry name" value="PAS-assoc_C"/>
</dbReference>
<gene>
    <name evidence="6" type="ORF">EAH89_23685</name>
</gene>
<dbReference type="PROSITE" id="PS50113">
    <property type="entry name" value="PAC"/>
    <property type="match status" value="2"/>
</dbReference>
<dbReference type="InterPro" id="IPR013655">
    <property type="entry name" value="PAS_fold_3"/>
</dbReference>
<dbReference type="Pfam" id="PF00015">
    <property type="entry name" value="MCPsignal"/>
    <property type="match status" value="1"/>
</dbReference>
<evidence type="ECO:0000259" key="5">
    <source>
        <dbReference type="PROSITE" id="PS50192"/>
    </source>
</evidence>
<dbReference type="PROSITE" id="PS50111">
    <property type="entry name" value="CHEMOTAXIS_TRANSDUC_2"/>
    <property type="match status" value="1"/>
</dbReference>
<keyword evidence="2" id="KW-0807">Transducer</keyword>
<keyword evidence="7" id="KW-1185">Reference proteome</keyword>
<dbReference type="GO" id="GO:0006935">
    <property type="term" value="P:chemotaxis"/>
    <property type="evidence" value="ECO:0007669"/>
    <property type="project" value="InterPro"/>
</dbReference>
<evidence type="ECO:0000259" key="4">
    <source>
        <dbReference type="PROSITE" id="PS50113"/>
    </source>
</evidence>
<dbReference type="InterPro" id="IPR000727">
    <property type="entry name" value="T_SNARE_dom"/>
</dbReference>
<dbReference type="RefSeq" id="WP_140886205.1">
    <property type="nucleotide sequence ID" value="NZ_RCZP01000035.1"/>
</dbReference>
<dbReference type="PRINTS" id="PR00260">
    <property type="entry name" value="CHEMTRNSDUCR"/>
</dbReference>
<evidence type="ECO:0000256" key="2">
    <source>
        <dbReference type="PROSITE-ProRule" id="PRU00284"/>
    </source>
</evidence>
<evidence type="ECO:0000259" key="3">
    <source>
        <dbReference type="PROSITE" id="PS50111"/>
    </source>
</evidence>
<feature type="domain" description="T-SNARE coiled-coil homology" evidence="5">
    <location>
        <begin position="506"/>
        <end position="568"/>
    </location>
</feature>
<dbReference type="Pfam" id="PF08447">
    <property type="entry name" value="PAS_3"/>
    <property type="match status" value="3"/>
</dbReference>
<dbReference type="SMART" id="SM00283">
    <property type="entry name" value="MA"/>
    <property type="match status" value="1"/>
</dbReference>
<dbReference type="SUPFAM" id="SSF58104">
    <property type="entry name" value="Methyl-accepting chemotaxis protein (MCP) signaling domain"/>
    <property type="match status" value="1"/>
</dbReference>
<dbReference type="AlphaFoldDB" id="A0A502FDA5"/>
<dbReference type="EMBL" id="RCZP01000035">
    <property type="protein sequence ID" value="TPG47306.1"/>
    <property type="molecule type" value="Genomic_DNA"/>
</dbReference>
<reference evidence="6 7" key="1">
    <citation type="journal article" date="2019" name="Environ. Microbiol.">
        <title>Species interactions and distinct microbial communities in high Arctic permafrost affected cryosols are associated with the CH4 and CO2 gas fluxes.</title>
        <authorList>
            <person name="Altshuler I."/>
            <person name="Hamel J."/>
            <person name="Turney S."/>
            <person name="Magnuson E."/>
            <person name="Levesque R."/>
            <person name="Greer C."/>
            <person name="Whyte L.G."/>
        </authorList>
    </citation>
    <scope>NUCLEOTIDE SEQUENCE [LARGE SCALE GENOMIC DNA]</scope>
    <source>
        <strain evidence="6 7">S9.3B</strain>
    </source>
</reference>
<dbReference type="SMART" id="SM00091">
    <property type="entry name" value="PAS"/>
    <property type="match status" value="3"/>
</dbReference>
<dbReference type="Gene3D" id="1.10.287.950">
    <property type="entry name" value="Methyl-accepting chemotaxis protein"/>
    <property type="match status" value="1"/>
</dbReference>
<evidence type="ECO:0000256" key="1">
    <source>
        <dbReference type="ARBA" id="ARBA00029447"/>
    </source>
</evidence>
<dbReference type="PROSITE" id="PS50192">
    <property type="entry name" value="T_SNARE"/>
    <property type="match status" value="1"/>
</dbReference>
<feature type="domain" description="PAC" evidence="4">
    <location>
        <begin position="85"/>
        <end position="137"/>
    </location>
</feature>
<evidence type="ECO:0000313" key="6">
    <source>
        <dbReference type="EMBL" id="TPG47306.1"/>
    </source>
</evidence>
<name>A0A502FDA5_9PROT</name>
<dbReference type="GO" id="GO:0007165">
    <property type="term" value="P:signal transduction"/>
    <property type="evidence" value="ECO:0007669"/>
    <property type="project" value="UniProtKB-KW"/>
</dbReference>
<feature type="domain" description="PAC" evidence="4">
    <location>
        <begin position="207"/>
        <end position="259"/>
    </location>
</feature>
<dbReference type="PANTHER" id="PTHR24422:SF10">
    <property type="entry name" value="CHEMOTAXIS PROTEIN METHYLTRANSFERASE 2"/>
    <property type="match status" value="1"/>
</dbReference>
<dbReference type="NCBIfam" id="TIGR00229">
    <property type="entry name" value="sensory_box"/>
    <property type="match status" value="3"/>
</dbReference>
<dbReference type="InterPro" id="IPR035965">
    <property type="entry name" value="PAS-like_dom_sf"/>
</dbReference>
<dbReference type="InterPro" id="IPR001610">
    <property type="entry name" value="PAC"/>
</dbReference>
<dbReference type="OrthoDB" id="9765776at2"/>